<evidence type="ECO:0000256" key="5">
    <source>
        <dbReference type="ARBA" id="ARBA00022679"/>
    </source>
</evidence>
<feature type="region of interest" description="Disordered" evidence="11">
    <location>
        <begin position="1"/>
        <end position="27"/>
    </location>
</feature>
<keyword evidence="4" id="KW-0597">Phosphoprotein</keyword>
<evidence type="ECO:0000256" key="11">
    <source>
        <dbReference type="SAM" id="MobiDB-lite"/>
    </source>
</evidence>
<dbReference type="PANTHER" id="PTHR42878:SF7">
    <property type="entry name" value="SENSOR HISTIDINE KINASE GLRK"/>
    <property type="match status" value="1"/>
</dbReference>
<dbReference type="Gene3D" id="3.30.565.10">
    <property type="entry name" value="Histidine kinase-like ATPase, C-terminal domain"/>
    <property type="match status" value="1"/>
</dbReference>
<keyword evidence="5" id="KW-0808">Transferase</keyword>
<evidence type="ECO:0000256" key="2">
    <source>
        <dbReference type="ARBA" id="ARBA00004236"/>
    </source>
</evidence>
<dbReference type="InterPro" id="IPR005467">
    <property type="entry name" value="His_kinase_dom"/>
</dbReference>
<proteinExistence type="predicted"/>
<comment type="catalytic activity">
    <reaction evidence="1">
        <text>ATP + protein L-histidine = ADP + protein N-phospho-L-histidine.</text>
        <dbReference type="EC" id="2.7.13.3"/>
    </reaction>
</comment>
<dbReference type="PANTHER" id="PTHR42878">
    <property type="entry name" value="TWO-COMPONENT HISTIDINE KINASE"/>
    <property type="match status" value="1"/>
</dbReference>
<comment type="caution">
    <text evidence="14">The sequence shown here is derived from an EMBL/GenBank/DDBJ whole genome shotgun (WGS) entry which is preliminary data.</text>
</comment>
<dbReference type="Proteomes" id="UP001206128">
    <property type="component" value="Unassembled WGS sequence"/>
</dbReference>
<dbReference type="GO" id="GO:0007234">
    <property type="term" value="P:osmosensory signaling via phosphorelay pathway"/>
    <property type="evidence" value="ECO:0007669"/>
    <property type="project" value="TreeGrafter"/>
</dbReference>
<sequence>MSVLRRPLRPGVGPAAEPGVKPGVGLGEVADPEQRALARTRWSISLRVAAVMTAVVVFIGAVVFGVLLLAQRGDAEREVRWAVTHGEAGNPPGCVWLLVRHEGEITGTPNPPPGFPRTTVLDQVAADGQAVLERLHRNNTDYTVLTQRRGSDVVQAVYDERFQIAARASLLLALAVAELVALVAAGIAGFVLARRAIAPLGDVLRRQRRFIADASHELRTPLTQLHTRAQLLARRVDGAAAAPQLATELQRLVAGTRQLNDVVDDLLLSAQLGAAPQEFTTVDLMALAGEVVASEDARAQTIGLTITLRRGPGRHLVAGVPSALRRVISALVDNAIAHTPPGGEIVITVDLPSPDAVRLSVRDNGVGFDPADAERIFERFARGSTGRGRRFGLGLALVREVVQGHQGRIMARGQLGTGAEFTVLLPADRRAPTIPTRREPEAVRLPASPVPTAPPAPRTPRQRAARRG</sequence>
<dbReference type="SUPFAM" id="SSF55874">
    <property type="entry name" value="ATPase domain of HSP90 chaperone/DNA topoisomerase II/histidine kinase"/>
    <property type="match status" value="1"/>
</dbReference>
<keyword evidence="6" id="KW-0547">Nucleotide-binding</keyword>
<keyword evidence="15" id="KW-1185">Reference proteome</keyword>
<dbReference type="GO" id="GO:0005524">
    <property type="term" value="F:ATP binding"/>
    <property type="evidence" value="ECO:0007669"/>
    <property type="project" value="UniProtKB-KW"/>
</dbReference>
<feature type="compositionally biased region" description="Basic and acidic residues" evidence="11">
    <location>
        <begin position="430"/>
        <end position="442"/>
    </location>
</feature>
<name>A0AAE3G8G7_9PSEU</name>
<dbReference type="CDD" id="cd00082">
    <property type="entry name" value="HisKA"/>
    <property type="match status" value="1"/>
</dbReference>
<dbReference type="AlphaFoldDB" id="A0AAE3G8G7"/>
<evidence type="ECO:0000256" key="3">
    <source>
        <dbReference type="ARBA" id="ARBA00012438"/>
    </source>
</evidence>
<dbReference type="GO" id="GO:0005886">
    <property type="term" value="C:plasma membrane"/>
    <property type="evidence" value="ECO:0007669"/>
    <property type="project" value="UniProtKB-SubCell"/>
</dbReference>
<feature type="domain" description="Histidine kinase" evidence="13">
    <location>
        <begin position="213"/>
        <end position="429"/>
    </location>
</feature>
<dbReference type="PROSITE" id="PS50109">
    <property type="entry name" value="HIS_KIN"/>
    <property type="match status" value="1"/>
</dbReference>
<feature type="transmembrane region" description="Helical" evidence="12">
    <location>
        <begin position="170"/>
        <end position="193"/>
    </location>
</feature>
<dbReference type="CDD" id="cd00075">
    <property type="entry name" value="HATPase"/>
    <property type="match status" value="1"/>
</dbReference>
<dbReference type="InterPro" id="IPR003661">
    <property type="entry name" value="HisK_dim/P_dom"/>
</dbReference>
<dbReference type="EC" id="2.7.13.3" evidence="3"/>
<gene>
    <name evidence="14" type="ORF">LX83_000491</name>
</gene>
<dbReference type="SUPFAM" id="SSF47384">
    <property type="entry name" value="Homodimeric domain of signal transducing histidine kinase"/>
    <property type="match status" value="1"/>
</dbReference>
<dbReference type="GO" id="GO:0030295">
    <property type="term" value="F:protein kinase activator activity"/>
    <property type="evidence" value="ECO:0007669"/>
    <property type="project" value="TreeGrafter"/>
</dbReference>
<evidence type="ECO:0000313" key="14">
    <source>
        <dbReference type="EMBL" id="MCP2163651.1"/>
    </source>
</evidence>
<evidence type="ECO:0000259" key="13">
    <source>
        <dbReference type="PROSITE" id="PS50109"/>
    </source>
</evidence>
<dbReference type="InterPro" id="IPR036890">
    <property type="entry name" value="HATPase_C_sf"/>
</dbReference>
<dbReference type="Gene3D" id="1.10.287.130">
    <property type="match status" value="1"/>
</dbReference>
<evidence type="ECO:0000256" key="6">
    <source>
        <dbReference type="ARBA" id="ARBA00022741"/>
    </source>
</evidence>
<evidence type="ECO:0000256" key="8">
    <source>
        <dbReference type="ARBA" id="ARBA00022840"/>
    </source>
</evidence>
<feature type="compositionally biased region" description="Pro residues" evidence="11">
    <location>
        <begin position="448"/>
        <end position="458"/>
    </location>
</feature>
<dbReference type="GO" id="GO:0000156">
    <property type="term" value="F:phosphorelay response regulator activity"/>
    <property type="evidence" value="ECO:0007669"/>
    <property type="project" value="TreeGrafter"/>
</dbReference>
<feature type="transmembrane region" description="Helical" evidence="12">
    <location>
        <begin position="48"/>
        <end position="70"/>
    </location>
</feature>
<keyword evidence="12" id="KW-0472">Membrane</keyword>
<accession>A0AAE3G8G7</accession>
<dbReference type="EMBL" id="JAMTCK010000001">
    <property type="protein sequence ID" value="MCP2163651.1"/>
    <property type="molecule type" value="Genomic_DNA"/>
</dbReference>
<dbReference type="GO" id="GO:0000155">
    <property type="term" value="F:phosphorelay sensor kinase activity"/>
    <property type="evidence" value="ECO:0007669"/>
    <property type="project" value="InterPro"/>
</dbReference>
<dbReference type="SMART" id="SM00387">
    <property type="entry name" value="HATPase_c"/>
    <property type="match status" value="1"/>
</dbReference>
<dbReference type="Pfam" id="PF00512">
    <property type="entry name" value="HisKA"/>
    <property type="match status" value="1"/>
</dbReference>
<dbReference type="InterPro" id="IPR036097">
    <property type="entry name" value="HisK_dim/P_sf"/>
</dbReference>
<evidence type="ECO:0000256" key="4">
    <source>
        <dbReference type="ARBA" id="ARBA00022553"/>
    </source>
</evidence>
<feature type="region of interest" description="Disordered" evidence="11">
    <location>
        <begin position="430"/>
        <end position="468"/>
    </location>
</feature>
<dbReference type="InterPro" id="IPR003594">
    <property type="entry name" value="HATPase_dom"/>
</dbReference>
<evidence type="ECO:0000256" key="7">
    <source>
        <dbReference type="ARBA" id="ARBA00022777"/>
    </source>
</evidence>
<dbReference type="Pfam" id="PF02518">
    <property type="entry name" value="HATPase_c"/>
    <property type="match status" value="1"/>
</dbReference>
<evidence type="ECO:0000256" key="9">
    <source>
        <dbReference type="ARBA" id="ARBA00023012"/>
    </source>
</evidence>
<keyword evidence="8" id="KW-0067">ATP-binding</keyword>
<evidence type="ECO:0000256" key="1">
    <source>
        <dbReference type="ARBA" id="ARBA00000085"/>
    </source>
</evidence>
<dbReference type="PRINTS" id="PR00344">
    <property type="entry name" value="BCTRLSENSOR"/>
</dbReference>
<keyword evidence="12" id="KW-0812">Transmembrane</keyword>
<evidence type="ECO:0000256" key="12">
    <source>
        <dbReference type="SAM" id="Phobius"/>
    </source>
</evidence>
<dbReference type="InterPro" id="IPR050351">
    <property type="entry name" value="BphY/WalK/GraS-like"/>
</dbReference>
<keyword evidence="12" id="KW-1133">Transmembrane helix</keyword>
<evidence type="ECO:0000313" key="15">
    <source>
        <dbReference type="Proteomes" id="UP001206128"/>
    </source>
</evidence>
<evidence type="ECO:0000256" key="10">
    <source>
        <dbReference type="ARBA" id="ARBA00039401"/>
    </source>
</evidence>
<organism evidence="14 15">
    <name type="scientific">Goodfellowiella coeruleoviolacea</name>
    <dbReference type="NCBI Taxonomy" id="334858"/>
    <lineage>
        <taxon>Bacteria</taxon>
        <taxon>Bacillati</taxon>
        <taxon>Actinomycetota</taxon>
        <taxon>Actinomycetes</taxon>
        <taxon>Pseudonocardiales</taxon>
        <taxon>Pseudonocardiaceae</taxon>
        <taxon>Goodfellowiella</taxon>
    </lineage>
</organism>
<dbReference type="SMART" id="SM00388">
    <property type="entry name" value="HisKA"/>
    <property type="match status" value="1"/>
</dbReference>
<keyword evidence="7 14" id="KW-0418">Kinase</keyword>
<dbReference type="InterPro" id="IPR004358">
    <property type="entry name" value="Sig_transdc_His_kin-like_C"/>
</dbReference>
<reference evidence="14" key="1">
    <citation type="submission" date="2022-06" db="EMBL/GenBank/DDBJ databases">
        <title>Genomic Encyclopedia of Archaeal and Bacterial Type Strains, Phase II (KMG-II): from individual species to whole genera.</title>
        <authorList>
            <person name="Goeker M."/>
        </authorList>
    </citation>
    <scope>NUCLEOTIDE SEQUENCE</scope>
    <source>
        <strain evidence="14">DSM 43935</strain>
    </source>
</reference>
<protein>
    <recommendedName>
        <fullName evidence="10">Sensor-like histidine kinase SenX3</fullName>
        <ecNumber evidence="3">2.7.13.3</ecNumber>
    </recommendedName>
</protein>
<comment type="subcellular location">
    <subcellularLocation>
        <location evidence="2">Cell membrane</location>
    </subcellularLocation>
</comment>
<keyword evidence="9" id="KW-0902">Two-component regulatory system</keyword>